<keyword evidence="3" id="KW-1185">Reference proteome</keyword>
<proteinExistence type="predicted"/>
<evidence type="ECO:0000256" key="1">
    <source>
        <dbReference type="SAM" id="MobiDB-lite"/>
    </source>
</evidence>
<protein>
    <submittedName>
        <fullName evidence="2">Uncharacterized protein</fullName>
    </submittedName>
</protein>
<dbReference type="Proteomes" id="UP001146351">
    <property type="component" value="Unassembled WGS sequence"/>
</dbReference>
<gene>
    <name evidence="2" type="ORF">N7492_003224</name>
</gene>
<reference evidence="2" key="1">
    <citation type="submission" date="2022-11" db="EMBL/GenBank/DDBJ databases">
        <authorList>
            <person name="Petersen C."/>
        </authorList>
    </citation>
    <scope>NUCLEOTIDE SEQUENCE</scope>
    <source>
        <strain evidence="2">IBT 21917</strain>
    </source>
</reference>
<feature type="compositionally biased region" description="Basic and acidic residues" evidence="1">
    <location>
        <begin position="16"/>
        <end position="30"/>
    </location>
</feature>
<dbReference type="OrthoDB" id="5350396at2759"/>
<feature type="region of interest" description="Disordered" evidence="1">
    <location>
        <begin position="605"/>
        <end position="634"/>
    </location>
</feature>
<dbReference type="EMBL" id="JAPQKO010000002">
    <property type="protein sequence ID" value="KAJ5180014.1"/>
    <property type="molecule type" value="Genomic_DNA"/>
</dbReference>
<evidence type="ECO:0000313" key="2">
    <source>
        <dbReference type="EMBL" id="KAJ5180014.1"/>
    </source>
</evidence>
<feature type="region of interest" description="Disordered" evidence="1">
    <location>
        <begin position="1"/>
        <end position="68"/>
    </location>
</feature>
<feature type="compositionally biased region" description="Acidic residues" evidence="1">
    <location>
        <begin position="611"/>
        <end position="620"/>
    </location>
</feature>
<comment type="caution">
    <text evidence="2">The sequence shown here is derived from an EMBL/GenBank/DDBJ whole genome shotgun (WGS) entry which is preliminary data.</text>
</comment>
<feature type="region of interest" description="Disordered" evidence="1">
    <location>
        <begin position="105"/>
        <end position="153"/>
    </location>
</feature>
<accession>A0A9W9IJ73</accession>
<evidence type="ECO:0000313" key="3">
    <source>
        <dbReference type="Proteomes" id="UP001146351"/>
    </source>
</evidence>
<organism evidence="2 3">
    <name type="scientific">Penicillium capsulatum</name>
    <dbReference type="NCBI Taxonomy" id="69766"/>
    <lineage>
        <taxon>Eukaryota</taxon>
        <taxon>Fungi</taxon>
        <taxon>Dikarya</taxon>
        <taxon>Ascomycota</taxon>
        <taxon>Pezizomycotina</taxon>
        <taxon>Eurotiomycetes</taxon>
        <taxon>Eurotiomycetidae</taxon>
        <taxon>Eurotiales</taxon>
        <taxon>Aspergillaceae</taxon>
        <taxon>Penicillium</taxon>
    </lineage>
</organism>
<sequence length="634" mass="70223">MNIWNRPAWSNIGRATPEKKAQETHDEPRDSSPLSDPPPSSFADPTPDVVSGPDAQLHKSLSKSVGGPTVEIAVPAECFQSTESAGPPSSNTSFPALQRILKEGKEVVISSDGEESDSSLEDPSVFFAPGLQSQKTNPKSTDKPIVNRPPVPQKYSNSITAIFESTEAAVQKRQELQQVQDELSRVKATLGSIGGQNSPSDKDAGVRDLQESALTSAFGDDEDETVARRKAAVQRLEALDQDRSWQFFDQNQAPSYILEFPRDLISPGSNIAALRVPFEPREELRASYCRVFAAQTHTETAGSLIRPSDIDDLFRALGARPQALNTSEVVVADPPGQSQSLRTQNRSTLVSIFDLFRDSFQLFADDTFQHALHILLRMTLDRSLTADFVVRSELQSCLGCLLENVPEAKIQSMEQEICTTLYETIREPQFQIGVLQHILPTCTWISLLRYRLAAAFLLRSPTPLTETVTNVLNLERLTTLLTEDKRFNVRLQKRNGNFDYGDLRALAMLLDIVINSSLYDLEGDPKAFNAAVDKLSRQINNTFNSIQDVGASHVRRMLAKEAFGVLHDRLKYAVRSKPPPKKTLFPNLARERNGNIKSHFKTNLTFSRDNDEPDGLGDDGDATHIPIRGPSQAS</sequence>
<name>A0A9W9IJ73_9EURO</name>
<reference evidence="2" key="2">
    <citation type="journal article" date="2023" name="IMA Fungus">
        <title>Comparative genomic study of the Penicillium genus elucidates a diverse pangenome and 15 lateral gene transfer events.</title>
        <authorList>
            <person name="Petersen C."/>
            <person name="Sorensen T."/>
            <person name="Nielsen M.R."/>
            <person name="Sondergaard T.E."/>
            <person name="Sorensen J.L."/>
            <person name="Fitzpatrick D.A."/>
            <person name="Frisvad J.C."/>
            <person name="Nielsen K.L."/>
        </authorList>
    </citation>
    <scope>NUCLEOTIDE SEQUENCE</scope>
    <source>
        <strain evidence="2">IBT 21917</strain>
    </source>
</reference>
<dbReference type="AlphaFoldDB" id="A0A9W9IJ73"/>